<name>A0A0U9HKF6_KLENI</name>
<evidence type="ECO:0000256" key="2">
    <source>
        <dbReference type="ARBA" id="ARBA00023125"/>
    </source>
</evidence>
<feature type="compositionally biased region" description="Basic and acidic residues" evidence="5">
    <location>
        <begin position="909"/>
        <end position="941"/>
    </location>
</feature>
<evidence type="ECO:0000313" key="8">
    <source>
        <dbReference type="Proteomes" id="UP000054558"/>
    </source>
</evidence>
<evidence type="ECO:0000256" key="3">
    <source>
        <dbReference type="ARBA" id="ARBA00023163"/>
    </source>
</evidence>
<dbReference type="PANTHER" id="PTHR31391">
    <property type="entry name" value="B3 DOMAIN-CONTAINING PROTEIN OS11G0197600-RELATED"/>
    <property type="match status" value="1"/>
</dbReference>
<feature type="compositionally biased region" description="Polar residues" evidence="5">
    <location>
        <begin position="1313"/>
        <end position="1323"/>
    </location>
</feature>
<dbReference type="PROSITE" id="PS50863">
    <property type="entry name" value="B3"/>
    <property type="match status" value="2"/>
</dbReference>
<evidence type="ECO:0000256" key="4">
    <source>
        <dbReference type="ARBA" id="ARBA00023242"/>
    </source>
</evidence>
<feature type="region of interest" description="Disordered" evidence="5">
    <location>
        <begin position="762"/>
        <end position="828"/>
    </location>
</feature>
<feature type="domain" description="TF-B3" evidence="6">
    <location>
        <begin position="634"/>
        <end position="742"/>
    </location>
</feature>
<feature type="compositionally biased region" description="Acidic residues" evidence="5">
    <location>
        <begin position="496"/>
        <end position="512"/>
    </location>
</feature>
<feature type="domain" description="TF-B3" evidence="6">
    <location>
        <begin position="1122"/>
        <end position="1213"/>
    </location>
</feature>
<feature type="compositionally biased region" description="Basic and acidic residues" evidence="5">
    <location>
        <begin position="684"/>
        <end position="702"/>
    </location>
</feature>
<keyword evidence="4" id="KW-0539">Nucleus</keyword>
<feature type="region of interest" description="Disordered" evidence="5">
    <location>
        <begin position="903"/>
        <end position="1081"/>
    </location>
</feature>
<keyword evidence="1" id="KW-0805">Transcription regulation</keyword>
<protein>
    <recommendedName>
        <fullName evidence="6">TF-B3 domain-containing protein</fullName>
    </recommendedName>
</protein>
<keyword evidence="3" id="KW-0804">Transcription</keyword>
<feature type="region of interest" description="Disordered" evidence="5">
    <location>
        <begin position="1217"/>
        <end position="1380"/>
    </location>
</feature>
<dbReference type="SUPFAM" id="SSF101936">
    <property type="entry name" value="DNA-binding pseudobarrel domain"/>
    <property type="match status" value="2"/>
</dbReference>
<feature type="compositionally biased region" description="Basic and acidic residues" evidence="5">
    <location>
        <begin position="81"/>
        <end position="102"/>
    </location>
</feature>
<feature type="compositionally biased region" description="Polar residues" evidence="5">
    <location>
        <begin position="1274"/>
        <end position="1291"/>
    </location>
</feature>
<keyword evidence="2" id="KW-0238">DNA-binding</keyword>
<feature type="compositionally biased region" description="Gly residues" evidence="5">
    <location>
        <begin position="808"/>
        <end position="820"/>
    </location>
</feature>
<evidence type="ECO:0000313" key="7">
    <source>
        <dbReference type="EMBL" id="GAQ88004.1"/>
    </source>
</evidence>
<dbReference type="SMART" id="SM01019">
    <property type="entry name" value="B3"/>
    <property type="match status" value="2"/>
</dbReference>
<evidence type="ECO:0000256" key="5">
    <source>
        <dbReference type="SAM" id="MobiDB-lite"/>
    </source>
</evidence>
<feature type="compositionally biased region" description="Basic and acidic residues" evidence="5">
    <location>
        <begin position="978"/>
        <end position="987"/>
    </location>
</feature>
<feature type="region of interest" description="Disordered" evidence="5">
    <location>
        <begin position="684"/>
        <end position="706"/>
    </location>
</feature>
<dbReference type="InterPro" id="IPR003340">
    <property type="entry name" value="B3_DNA-bd"/>
</dbReference>
<dbReference type="Pfam" id="PF02362">
    <property type="entry name" value="B3"/>
    <property type="match status" value="2"/>
</dbReference>
<dbReference type="CDD" id="cd10017">
    <property type="entry name" value="B3_DNA"/>
    <property type="match status" value="2"/>
</dbReference>
<dbReference type="Proteomes" id="UP000054558">
    <property type="component" value="Unassembled WGS sequence"/>
</dbReference>
<feature type="compositionally biased region" description="Low complexity" evidence="5">
    <location>
        <begin position="421"/>
        <end position="432"/>
    </location>
</feature>
<dbReference type="OrthoDB" id="1909330at2759"/>
<accession>A0A0U9HKF6</accession>
<feature type="compositionally biased region" description="Low complexity" evidence="5">
    <location>
        <begin position="50"/>
        <end position="72"/>
    </location>
</feature>
<evidence type="ECO:0000256" key="1">
    <source>
        <dbReference type="ARBA" id="ARBA00023015"/>
    </source>
</evidence>
<gene>
    <name evidence="7" type="ORF">KFL_003930070</name>
</gene>
<reference evidence="7 8" key="1">
    <citation type="journal article" date="2014" name="Nat. Commun.">
        <title>Klebsormidium flaccidum genome reveals primary factors for plant terrestrial adaptation.</title>
        <authorList>
            <person name="Hori K."/>
            <person name="Maruyama F."/>
            <person name="Fujisawa T."/>
            <person name="Togashi T."/>
            <person name="Yamamoto N."/>
            <person name="Seo M."/>
            <person name="Sato S."/>
            <person name="Yamada T."/>
            <person name="Mori H."/>
            <person name="Tajima N."/>
            <person name="Moriyama T."/>
            <person name="Ikeuchi M."/>
            <person name="Watanabe M."/>
            <person name="Wada H."/>
            <person name="Kobayashi K."/>
            <person name="Saito M."/>
            <person name="Masuda T."/>
            <person name="Sasaki-Sekimoto Y."/>
            <person name="Mashiguchi K."/>
            <person name="Awai K."/>
            <person name="Shimojima M."/>
            <person name="Masuda S."/>
            <person name="Iwai M."/>
            <person name="Nobusawa T."/>
            <person name="Narise T."/>
            <person name="Kondo S."/>
            <person name="Saito H."/>
            <person name="Sato R."/>
            <person name="Murakawa M."/>
            <person name="Ihara Y."/>
            <person name="Oshima-Yamada Y."/>
            <person name="Ohtaka K."/>
            <person name="Satoh M."/>
            <person name="Sonobe K."/>
            <person name="Ishii M."/>
            <person name="Ohtani R."/>
            <person name="Kanamori-Sato M."/>
            <person name="Honoki R."/>
            <person name="Miyazaki D."/>
            <person name="Mochizuki H."/>
            <person name="Umetsu J."/>
            <person name="Higashi K."/>
            <person name="Shibata D."/>
            <person name="Kamiya Y."/>
            <person name="Sato N."/>
            <person name="Nakamura Y."/>
            <person name="Tabata S."/>
            <person name="Ida S."/>
            <person name="Kurokawa K."/>
            <person name="Ohta H."/>
        </authorList>
    </citation>
    <scope>NUCLEOTIDE SEQUENCE [LARGE SCALE GENOMIC DNA]</scope>
    <source>
        <strain evidence="7 8">NIES-2285</strain>
    </source>
</reference>
<dbReference type="InterPro" id="IPR044837">
    <property type="entry name" value="REM16-like"/>
</dbReference>
<organism evidence="7 8">
    <name type="scientific">Klebsormidium nitens</name>
    <name type="common">Green alga</name>
    <name type="synonym">Ulothrix nitens</name>
    <dbReference type="NCBI Taxonomy" id="105231"/>
    <lineage>
        <taxon>Eukaryota</taxon>
        <taxon>Viridiplantae</taxon>
        <taxon>Streptophyta</taxon>
        <taxon>Klebsormidiophyceae</taxon>
        <taxon>Klebsormidiales</taxon>
        <taxon>Klebsormidiaceae</taxon>
        <taxon>Klebsormidium</taxon>
    </lineage>
</organism>
<dbReference type="STRING" id="105231.A0A0U9HKF6"/>
<dbReference type="EMBL" id="DF237342">
    <property type="protein sequence ID" value="GAQ88004.1"/>
    <property type="molecule type" value="Genomic_DNA"/>
</dbReference>
<feature type="compositionally biased region" description="Basic residues" evidence="5">
    <location>
        <begin position="569"/>
        <end position="596"/>
    </location>
</feature>
<dbReference type="PANTHER" id="PTHR31391:SF4">
    <property type="entry name" value="B3 DOMAIN-CONTAINING PROTEIN OS03G0184500"/>
    <property type="match status" value="1"/>
</dbReference>
<feature type="region of interest" description="Disordered" evidence="5">
    <location>
        <begin position="45"/>
        <end position="150"/>
    </location>
</feature>
<feature type="compositionally biased region" description="Basic and acidic residues" evidence="5">
    <location>
        <begin position="1046"/>
        <end position="1055"/>
    </location>
</feature>
<dbReference type="Gene3D" id="2.40.330.10">
    <property type="entry name" value="DNA-binding pseudobarrel domain"/>
    <property type="match status" value="2"/>
</dbReference>
<feature type="compositionally biased region" description="Basic and acidic residues" evidence="5">
    <location>
        <begin position="1433"/>
        <end position="1442"/>
    </location>
</feature>
<feature type="compositionally biased region" description="Basic and acidic residues" evidence="5">
    <location>
        <begin position="354"/>
        <end position="368"/>
    </location>
</feature>
<feature type="region of interest" description="Disordered" evidence="5">
    <location>
        <begin position="245"/>
        <end position="513"/>
    </location>
</feature>
<feature type="region of interest" description="Disordered" evidence="5">
    <location>
        <begin position="568"/>
        <end position="619"/>
    </location>
</feature>
<keyword evidence="8" id="KW-1185">Reference proteome</keyword>
<feature type="region of interest" description="Disordered" evidence="5">
    <location>
        <begin position="1396"/>
        <end position="1463"/>
    </location>
</feature>
<feature type="compositionally biased region" description="Basic and acidic residues" evidence="5">
    <location>
        <begin position="248"/>
        <end position="258"/>
    </location>
</feature>
<sequence>MPSSGRRMVALFHPLIVKQEPLDEAPQTSHDPSFARPPFLEVKLEVFKESSQSRPTPTSSQSSTPASPQRSALIDPSKGPEGLHEAKEGEFRGVRETKDVASDKASAVEAENSVRDLDPWGRQMHSQSATAGSVDALGGEATDGALHAAAQDECSPLAPCEYPPPAQAAAADEAERLREDLRKMSVMMARLQDKVLATCGQTTEEFAEVQRLLDKNQSLLHQPLALEQGFGSRIEPSEGALVEWKSGVIDREGSEGERGGGSGASETEQNGTANEKGAPGEADAPDMFGSSVTGVRSTDSENRQGALGRSSPSEAGPRRATMSADVDSAGGPCTPGKDGPVVAPQRGNESICDIEERVLAALGDEPRVRSSKGSVSEDDLTAGGVTGGESGTPSAKTGATEGLHSAPRFGESPLGDPFSPTTPAKTATKTGGEMAESLTPPGGETSPGASEVLSTAGADEHEHSGVNGHLSETVRLGLDCPPALDPFDGDVGSGLEDNDDGFDSEPEETPLIEEERIAIVPMVMPLLFAESEEEEEGGLREPDGVAVEPVGGNLAVPEEDVCEPEVVKKKAKKPAKGPGRKHVAGGSKGRKSKGGKVGKGGGVADKGSNTTRGEATPDEQRAWKSYDRVFKRSFMRVMLPSHVGGGYWLGVPIPTANRFMKRGQCAVTFESGGSKHSVVWLWRAPDRPPRNGEKSQKTKSDSRGFSGGWKGFARDHGLVTGDAVVFEKVGNRRFRLHLFRRSALGGSVEKAAKAANELAERLDGEGGGKGLELSGGQKKRAAGGDETEVGDGRSVAKQAKPANVSGDGTTGGTTGTGVPGGVANKQRRGLDEGMDGVLTEKRRKVGVDERGGKRAEKNGISLIGSSAPGVELQTAAERRVRASGSSVGTADAVKGAVIDELTDKKKRPKVEDSTKPEKGPLAERPSTGERMDMEWNKEKRGLVGQPPAQGDPPVGTRQAKVTEIFPVVKRAKVGVSKDSAKREEGRSGTKVNGAEAQSSPAGNADVTAVTTAGRKPERTGGSGGAKRIKHTPKRGVSQVLGGKKRARDEGKEPPKKLQKGARGGVVPEERNGGTTEEPEAEYEGGRLVHYVDGGHRYVEASEADKGAAKVAMERCASAFPTFRVALSKSQTDKGFRLGGMTDFFRQNGLEPFRMTALADDGGRLWHAKINSQAAALSGGWRGFALDHRLEVGDALVFALVLPYVFAVRIFKASRGGKEDDCVAAGGASEGQPVRGEERILSGDQKKRLATIRGLPGGLPSRNQKPPRSAPTLPSPQNGNKRPTSKPAQGSSLARADVAPKDKGGALEKAFSGGTKTTKSALSGGSNGAPPSAARKPAVNRTWPVIPRTATAVKRAVGLGPSGPQTSEHAGPSRKSDEPCKVEASGKVVVFGSAEASGMAETSGKAEVSGGSGPSDKRERSEKAGVSGILGPSRKAETLERTRASGNSVLSGEAETSGKAGVIGNGGATEPFGLSAELGASAFPKAGTSDRGGSAKPEANASALVSTVVQIKHSKVAVAFRVDRKKKGGLKSNAELMAERLNML</sequence>
<dbReference type="GO" id="GO:0003677">
    <property type="term" value="F:DNA binding"/>
    <property type="evidence" value="ECO:0007669"/>
    <property type="project" value="UniProtKB-KW"/>
</dbReference>
<dbReference type="OMA" id="NDKCPAD"/>
<evidence type="ECO:0000259" key="6">
    <source>
        <dbReference type="PROSITE" id="PS50863"/>
    </source>
</evidence>
<dbReference type="InterPro" id="IPR015300">
    <property type="entry name" value="DNA-bd_pseudobarrel_sf"/>
</dbReference>
<feature type="compositionally biased region" description="Basic and acidic residues" evidence="5">
    <location>
        <begin position="1234"/>
        <end position="1246"/>
    </location>
</feature>
<proteinExistence type="predicted"/>